<organism evidence="2 3">
    <name type="scientific">Guptibacillus hwajinpoensis</name>
    <dbReference type="NCBI Taxonomy" id="208199"/>
    <lineage>
        <taxon>Bacteria</taxon>
        <taxon>Bacillati</taxon>
        <taxon>Bacillota</taxon>
        <taxon>Bacilli</taxon>
        <taxon>Bacillales</taxon>
        <taxon>Guptibacillaceae</taxon>
        <taxon>Guptibacillus</taxon>
    </lineage>
</organism>
<dbReference type="OrthoDB" id="2934861at2"/>
<dbReference type="AlphaFoldDB" id="A0A4U1MKU6"/>
<keyword evidence="1" id="KW-0812">Transmembrane</keyword>
<accession>A0A4U1MKU6</accession>
<dbReference type="EMBL" id="SWFM01000001">
    <property type="protein sequence ID" value="TKD71235.1"/>
    <property type="molecule type" value="Genomic_DNA"/>
</dbReference>
<proteinExistence type="predicted"/>
<evidence type="ECO:0000313" key="2">
    <source>
        <dbReference type="EMBL" id="TKD71235.1"/>
    </source>
</evidence>
<gene>
    <name evidence="2" type="ORF">FBF83_00010</name>
</gene>
<dbReference type="Proteomes" id="UP000310541">
    <property type="component" value="Unassembled WGS sequence"/>
</dbReference>
<protein>
    <submittedName>
        <fullName evidence="2">Uncharacterized protein</fullName>
    </submittedName>
</protein>
<feature type="transmembrane region" description="Helical" evidence="1">
    <location>
        <begin position="34"/>
        <end position="52"/>
    </location>
</feature>
<evidence type="ECO:0000256" key="1">
    <source>
        <dbReference type="SAM" id="Phobius"/>
    </source>
</evidence>
<dbReference type="RefSeq" id="WP_136945114.1">
    <property type="nucleotide sequence ID" value="NZ_CP129020.1"/>
</dbReference>
<keyword evidence="1" id="KW-1133">Transmembrane helix</keyword>
<evidence type="ECO:0000313" key="3">
    <source>
        <dbReference type="Proteomes" id="UP000310541"/>
    </source>
</evidence>
<keyword evidence="1" id="KW-0472">Membrane</keyword>
<name>A0A4U1MKU6_9BACL</name>
<feature type="transmembrane region" description="Helical" evidence="1">
    <location>
        <begin position="7"/>
        <end position="28"/>
    </location>
</feature>
<feature type="transmembrane region" description="Helical" evidence="1">
    <location>
        <begin position="64"/>
        <end position="82"/>
    </location>
</feature>
<reference evidence="2 3" key="1">
    <citation type="submission" date="2019-04" db="EMBL/GenBank/DDBJ databases">
        <title>Genome sequence of Bacillus hwajinpoensis strain Y2.</title>
        <authorList>
            <person name="Fair J.L."/>
            <person name="Maclea K.S."/>
        </authorList>
    </citation>
    <scope>NUCLEOTIDE SEQUENCE [LARGE SCALE GENOMIC DNA]</scope>
    <source>
        <strain evidence="2 3">Y2</strain>
    </source>
</reference>
<sequence length="86" mass="9933">MIKKENFKSISLTCLIVSVLVWVPNVVFQVSSPLWILTFFIAPLGIVFAALIKKNWLIIMNTMMFFSFFILMFLGYFANYITDGKP</sequence>
<comment type="caution">
    <text evidence="2">The sequence shown here is derived from an EMBL/GenBank/DDBJ whole genome shotgun (WGS) entry which is preliminary data.</text>
</comment>